<organism evidence="2 3">
    <name type="scientific">Aspergillus keveii</name>
    <dbReference type="NCBI Taxonomy" id="714993"/>
    <lineage>
        <taxon>Eukaryota</taxon>
        <taxon>Fungi</taxon>
        <taxon>Dikarya</taxon>
        <taxon>Ascomycota</taxon>
        <taxon>Pezizomycotina</taxon>
        <taxon>Eurotiomycetes</taxon>
        <taxon>Eurotiomycetidae</taxon>
        <taxon>Eurotiales</taxon>
        <taxon>Aspergillaceae</taxon>
        <taxon>Aspergillus</taxon>
        <taxon>Aspergillus subgen. Nidulantes</taxon>
    </lineage>
</organism>
<evidence type="ECO:0000256" key="1">
    <source>
        <dbReference type="SAM" id="MobiDB-lite"/>
    </source>
</evidence>
<protein>
    <submittedName>
        <fullName evidence="2">Uncharacterized protein</fullName>
    </submittedName>
</protein>
<evidence type="ECO:0000313" key="3">
    <source>
        <dbReference type="Proteomes" id="UP001610563"/>
    </source>
</evidence>
<feature type="region of interest" description="Disordered" evidence="1">
    <location>
        <begin position="1"/>
        <end position="24"/>
    </location>
</feature>
<dbReference type="Proteomes" id="UP001610563">
    <property type="component" value="Unassembled WGS sequence"/>
</dbReference>
<sequence length="55" mass="6044">MCALPLPQHTMSSSRSETARGGHPSDCIAELSLRLANAIRKTRAPQKPLKKTHCF</sequence>
<gene>
    <name evidence="2" type="ORF">BJX66DRAFT_301944</name>
</gene>
<reference evidence="2 3" key="1">
    <citation type="submission" date="2024-07" db="EMBL/GenBank/DDBJ databases">
        <title>Section-level genome sequencing and comparative genomics of Aspergillus sections Usti and Cavernicolus.</title>
        <authorList>
            <consortium name="Lawrence Berkeley National Laboratory"/>
            <person name="Nybo J.L."/>
            <person name="Vesth T.C."/>
            <person name="Theobald S."/>
            <person name="Frisvad J.C."/>
            <person name="Larsen T.O."/>
            <person name="Kjaerboelling I."/>
            <person name="Rothschild-Mancinelli K."/>
            <person name="Lyhne E.K."/>
            <person name="Kogle M.E."/>
            <person name="Barry K."/>
            <person name="Clum A."/>
            <person name="Na H."/>
            <person name="Ledsgaard L."/>
            <person name="Lin J."/>
            <person name="Lipzen A."/>
            <person name="Kuo A."/>
            <person name="Riley R."/>
            <person name="Mondo S."/>
            <person name="Labutti K."/>
            <person name="Haridas S."/>
            <person name="Pangalinan J."/>
            <person name="Salamov A.A."/>
            <person name="Simmons B.A."/>
            <person name="Magnuson J.K."/>
            <person name="Chen J."/>
            <person name="Drula E."/>
            <person name="Henrissat B."/>
            <person name="Wiebenga A."/>
            <person name="Lubbers R.J."/>
            <person name="Gomes A.C."/>
            <person name="Makela M.R."/>
            <person name="Stajich J."/>
            <person name="Grigoriev I.V."/>
            <person name="Mortensen U.H."/>
            <person name="De Vries R.P."/>
            <person name="Baker S.E."/>
            <person name="Andersen M.R."/>
        </authorList>
    </citation>
    <scope>NUCLEOTIDE SEQUENCE [LARGE SCALE GENOMIC DNA]</scope>
    <source>
        <strain evidence="2 3">CBS 209.92</strain>
    </source>
</reference>
<accession>A0ABR4G8L0</accession>
<dbReference type="EMBL" id="JBFTWV010000035">
    <property type="protein sequence ID" value="KAL2795365.1"/>
    <property type="molecule type" value="Genomic_DNA"/>
</dbReference>
<comment type="caution">
    <text evidence="2">The sequence shown here is derived from an EMBL/GenBank/DDBJ whole genome shotgun (WGS) entry which is preliminary data.</text>
</comment>
<proteinExistence type="predicted"/>
<feature type="non-terminal residue" evidence="2">
    <location>
        <position position="55"/>
    </location>
</feature>
<keyword evidence="3" id="KW-1185">Reference proteome</keyword>
<evidence type="ECO:0000313" key="2">
    <source>
        <dbReference type="EMBL" id="KAL2795365.1"/>
    </source>
</evidence>
<name>A0ABR4G8L0_9EURO</name>